<keyword evidence="1 2" id="KW-0732">Signal</keyword>
<dbReference type="Proteomes" id="UP000191112">
    <property type="component" value="Unassembled WGS sequence"/>
</dbReference>
<name>A0A1T5CRY0_9FLAO</name>
<dbReference type="Pfam" id="PF18962">
    <property type="entry name" value="Por_Secre_tail"/>
    <property type="match status" value="1"/>
</dbReference>
<feature type="domain" description="Secretion system C-terminal sorting" evidence="3">
    <location>
        <begin position="236"/>
        <end position="301"/>
    </location>
</feature>
<dbReference type="OrthoDB" id="1467680at2"/>
<protein>
    <submittedName>
        <fullName evidence="4">Por secretion system C-terminal sorting domain-containing protein</fullName>
    </submittedName>
</protein>
<evidence type="ECO:0000259" key="3">
    <source>
        <dbReference type="Pfam" id="PF18962"/>
    </source>
</evidence>
<organism evidence="4 5">
    <name type="scientific">Soonwooa buanensis</name>
    <dbReference type="NCBI Taxonomy" id="619805"/>
    <lineage>
        <taxon>Bacteria</taxon>
        <taxon>Pseudomonadati</taxon>
        <taxon>Bacteroidota</taxon>
        <taxon>Flavobacteriia</taxon>
        <taxon>Flavobacteriales</taxon>
        <taxon>Weeksellaceae</taxon>
        <taxon>Chryseobacterium group</taxon>
        <taxon>Soonwooa</taxon>
    </lineage>
</organism>
<dbReference type="STRING" id="619805.SAMN05660477_00284"/>
<dbReference type="NCBIfam" id="TIGR04183">
    <property type="entry name" value="Por_Secre_tail"/>
    <property type="match status" value="1"/>
</dbReference>
<evidence type="ECO:0000313" key="4">
    <source>
        <dbReference type="EMBL" id="SKB62184.1"/>
    </source>
</evidence>
<evidence type="ECO:0000256" key="1">
    <source>
        <dbReference type="ARBA" id="ARBA00022729"/>
    </source>
</evidence>
<evidence type="ECO:0000256" key="2">
    <source>
        <dbReference type="SAM" id="SignalP"/>
    </source>
</evidence>
<proteinExistence type="predicted"/>
<gene>
    <name evidence="4" type="ORF">SAMN05660477_00284</name>
</gene>
<dbReference type="AlphaFoldDB" id="A0A1T5CRY0"/>
<keyword evidence="5" id="KW-1185">Reference proteome</keyword>
<reference evidence="4 5" key="1">
    <citation type="submission" date="2017-02" db="EMBL/GenBank/DDBJ databases">
        <authorList>
            <person name="Peterson S.W."/>
        </authorList>
    </citation>
    <scope>NUCLEOTIDE SEQUENCE [LARGE SCALE GENOMIC DNA]</scope>
    <source>
        <strain evidence="4 5">DSM 22323</strain>
    </source>
</reference>
<dbReference type="Gene3D" id="2.60.120.560">
    <property type="entry name" value="Exo-inulinase, domain 1"/>
    <property type="match status" value="1"/>
</dbReference>
<dbReference type="EMBL" id="FUYZ01000001">
    <property type="protein sequence ID" value="SKB62184.1"/>
    <property type="molecule type" value="Genomic_DNA"/>
</dbReference>
<evidence type="ECO:0000313" key="5">
    <source>
        <dbReference type="Proteomes" id="UP000191112"/>
    </source>
</evidence>
<sequence length="304" mass="34183">MKKFYVLAALSVASLAFSQNAISFEASEGFTLGDINGQNGWEVTESSDGPLTNQIITNEKASNGNFSFKNAHVDEYQDQWFPIMGVEKTFATPLDFNDTTISYDFNGSTKGGSDFEFAVYAINEATEEFDTLLATGFENRGMIYIWNENFSEIGYANKTWEPNKWYNMKVHITAEKITYYLDDVQIFENPNNSKVNILGMNFLHNNYGGNAYYDNIKINNVDLATYEAQHSTGLKIYPNPAKDIVKVDSKDTVETYNIFNMAGQKVLSGSNAKEINIQSLAKGNYILQVKTKDNKTQSTKLVKN</sequence>
<feature type="signal peptide" evidence="2">
    <location>
        <begin position="1"/>
        <end position="21"/>
    </location>
</feature>
<feature type="chain" id="PRO_5010561778" evidence="2">
    <location>
        <begin position="22"/>
        <end position="304"/>
    </location>
</feature>
<dbReference type="RefSeq" id="WP_079665587.1">
    <property type="nucleotide sequence ID" value="NZ_FUYZ01000001.1"/>
</dbReference>
<accession>A0A1T5CRY0</accession>
<dbReference type="InterPro" id="IPR026444">
    <property type="entry name" value="Secre_tail"/>
</dbReference>